<comment type="subcellular location">
    <subcellularLocation>
        <location evidence="1">Membrane</location>
        <topology evidence="1">Single-pass membrane protein</topology>
    </subcellularLocation>
</comment>
<keyword evidence="3 6" id="KW-1133">Transmembrane helix</keyword>
<dbReference type="Pfam" id="PF16016">
    <property type="entry name" value="VASt"/>
    <property type="match status" value="1"/>
</dbReference>
<accession>I1LAF8</accession>
<dbReference type="HOGENOM" id="CLU_025418_0_0_1"/>
<evidence type="ECO:0000313" key="9">
    <source>
        <dbReference type="EnsemblPlants" id="KRH33397"/>
    </source>
</evidence>
<dbReference type="eggNOG" id="KOG1032">
    <property type="taxonomic scope" value="Eukaryota"/>
</dbReference>
<feature type="domain" description="VASt" evidence="7">
    <location>
        <begin position="274"/>
        <end position="446"/>
    </location>
</feature>
<evidence type="ECO:0000313" key="8">
    <source>
        <dbReference type="EMBL" id="KRH33397.1"/>
    </source>
</evidence>
<dbReference type="EMBL" id="CM000843">
    <property type="protein sequence ID" value="KRH33397.1"/>
    <property type="molecule type" value="Genomic_DNA"/>
</dbReference>
<dbReference type="Proteomes" id="UP000008827">
    <property type="component" value="Chromosome 10"/>
</dbReference>
<dbReference type="AlphaFoldDB" id="I1LAF8"/>
<keyword evidence="10" id="KW-1185">Reference proteome</keyword>
<feature type="compositionally biased region" description="Low complexity" evidence="5">
    <location>
        <begin position="11"/>
        <end position="38"/>
    </location>
</feature>
<dbReference type="InterPro" id="IPR011993">
    <property type="entry name" value="PH-like_dom_sf"/>
</dbReference>
<reference evidence="8 9" key="1">
    <citation type="journal article" date="2010" name="Nature">
        <title>Genome sequence of the palaeopolyploid soybean.</title>
        <authorList>
            <person name="Schmutz J."/>
            <person name="Cannon S.B."/>
            <person name="Schlueter J."/>
            <person name="Ma J."/>
            <person name="Mitros T."/>
            <person name="Nelson W."/>
            <person name="Hyten D.L."/>
            <person name="Song Q."/>
            <person name="Thelen J.J."/>
            <person name="Cheng J."/>
            <person name="Xu D."/>
            <person name="Hellsten U."/>
            <person name="May G.D."/>
            <person name="Yu Y."/>
            <person name="Sakurai T."/>
            <person name="Umezawa T."/>
            <person name="Bhattacharyya M.K."/>
            <person name="Sandhu D."/>
            <person name="Valliyodan B."/>
            <person name="Lindquist E."/>
            <person name="Peto M."/>
            <person name="Grant D."/>
            <person name="Shu S."/>
            <person name="Goodstein D."/>
            <person name="Barry K."/>
            <person name="Futrell-Griggs M."/>
            <person name="Abernathy B."/>
            <person name="Du J."/>
            <person name="Tian Z."/>
            <person name="Zhu L."/>
            <person name="Gill N."/>
            <person name="Joshi T."/>
            <person name="Libault M."/>
            <person name="Sethuraman A."/>
            <person name="Zhang X.-C."/>
            <person name="Shinozaki K."/>
            <person name="Nguyen H.T."/>
            <person name="Wing R.A."/>
            <person name="Cregan P."/>
            <person name="Specht J."/>
            <person name="Grimwood J."/>
            <person name="Rokhsar D."/>
            <person name="Stacey G."/>
            <person name="Shoemaker R.C."/>
            <person name="Jackson S.A."/>
        </authorList>
    </citation>
    <scope>NUCLEOTIDE SEQUENCE [LARGE SCALE GENOMIC DNA]</scope>
    <source>
        <strain evidence="9">cv. Williams 82</strain>
        <tissue evidence="8">Callus</tissue>
    </source>
</reference>
<dbReference type="PaxDb" id="3847-GLYMA10G23630.1"/>
<feature type="transmembrane region" description="Helical" evidence="6">
    <location>
        <begin position="528"/>
        <end position="551"/>
    </location>
</feature>
<dbReference type="RefSeq" id="XP_006589033.1">
    <property type="nucleotide sequence ID" value="XM_006588970.4"/>
</dbReference>
<dbReference type="GO" id="GO:0043069">
    <property type="term" value="P:negative regulation of programmed cell death"/>
    <property type="evidence" value="ECO:0000318"/>
    <property type="project" value="GO_Central"/>
</dbReference>
<feature type="region of interest" description="Disordered" evidence="5">
    <location>
        <begin position="453"/>
        <end position="478"/>
    </location>
</feature>
<dbReference type="Gramene" id="KRH33397">
    <property type="protein sequence ID" value="KRH33397"/>
    <property type="gene ID" value="GLYMA_10G120400"/>
</dbReference>
<dbReference type="CDD" id="cd13220">
    <property type="entry name" value="PH-GRAM_GRAMDC"/>
    <property type="match status" value="1"/>
</dbReference>
<dbReference type="PANTHER" id="PTHR47666:SF1">
    <property type="entry name" value="PROTEIN VASCULAR ASSOCIATED DEATH 1, CHLOROPLASTIC"/>
    <property type="match status" value="1"/>
</dbReference>
<feature type="compositionally biased region" description="Basic and acidic residues" evidence="5">
    <location>
        <begin position="457"/>
        <end position="468"/>
    </location>
</feature>
<evidence type="ECO:0000256" key="4">
    <source>
        <dbReference type="ARBA" id="ARBA00023136"/>
    </source>
</evidence>
<dbReference type="GO" id="GO:0016020">
    <property type="term" value="C:membrane"/>
    <property type="evidence" value="ECO:0007669"/>
    <property type="project" value="UniProtKB-SubCell"/>
</dbReference>
<evidence type="ECO:0000256" key="1">
    <source>
        <dbReference type="ARBA" id="ARBA00004167"/>
    </source>
</evidence>
<evidence type="ECO:0000256" key="3">
    <source>
        <dbReference type="ARBA" id="ARBA00022989"/>
    </source>
</evidence>
<dbReference type="SMR" id="I1LAF8"/>
<dbReference type="PROSITE" id="PS51778">
    <property type="entry name" value="VAST"/>
    <property type="match status" value="1"/>
</dbReference>
<keyword evidence="4 6" id="KW-0472">Membrane</keyword>
<dbReference type="ExpressionAtlas" id="I1LAF8">
    <property type="expression patterns" value="baseline and differential"/>
</dbReference>
<feature type="region of interest" description="Disordered" evidence="5">
    <location>
        <begin position="1"/>
        <end position="46"/>
    </location>
</feature>
<protein>
    <recommendedName>
        <fullName evidence="7">VASt domain-containing protein</fullName>
    </recommendedName>
</protein>
<dbReference type="EnsemblPlants" id="KRH33397">
    <property type="protein sequence ID" value="KRH33397"/>
    <property type="gene ID" value="GLYMA_10G120400"/>
</dbReference>
<organism evidence="9">
    <name type="scientific">Glycine max</name>
    <name type="common">Soybean</name>
    <name type="synonym">Glycine hispida</name>
    <dbReference type="NCBI Taxonomy" id="3847"/>
    <lineage>
        <taxon>Eukaryota</taxon>
        <taxon>Viridiplantae</taxon>
        <taxon>Streptophyta</taxon>
        <taxon>Embryophyta</taxon>
        <taxon>Tracheophyta</taxon>
        <taxon>Spermatophyta</taxon>
        <taxon>Magnoliopsida</taxon>
        <taxon>eudicotyledons</taxon>
        <taxon>Gunneridae</taxon>
        <taxon>Pentapetalae</taxon>
        <taxon>rosids</taxon>
        <taxon>fabids</taxon>
        <taxon>Fabales</taxon>
        <taxon>Fabaceae</taxon>
        <taxon>Papilionoideae</taxon>
        <taxon>50 kb inversion clade</taxon>
        <taxon>NPAAA clade</taxon>
        <taxon>indigoferoid/millettioid clade</taxon>
        <taxon>Phaseoleae</taxon>
        <taxon>Glycine</taxon>
        <taxon>Glycine subgen. Soja</taxon>
    </lineage>
</organism>
<dbReference type="Pfam" id="PF02893">
    <property type="entry name" value="GRAM"/>
    <property type="match status" value="1"/>
</dbReference>
<evidence type="ECO:0000313" key="10">
    <source>
        <dbReference type="Proteomes" id="UP000008827"/>
    </source>
</evidence>
<dbReference type="InterPro" id="IPR031968">
    <property type="entry name" value="VASt"/>
</dbReference>
<dbReference type="GeneID" id="100805910"/>
<gene>
    <name evidence="9" type="primary">LOC100805910</name>
    <name evidence="8" type="ORF">GLYMA_10G120400</name>
</gene>
<dbReference type="KEGG" id="gmx:100805910"/>
<name>I1LAF8_SOYBN</name>
<reference evidence="9" key="2">
    <citation type="submission" date="2018-02" db="UniProtKB">
        <authorList>
            <consortium name="EnsemblPlants"/>
        </authorList>
    </citation>
    <scope>IDENTIFICATION</scope>
    <source>
        <strain evidence="9">Williams 82</strain>
    </source>
</reference>
<dbReference type="OrthoDB" id="2162691at2759"/>
<keyword evidence="2 6" id="KW-0812">Transmembrane</keyword>
<dbReference type="Gene3D" id="2.30.29.30">
    <property type="entry name" value="Pleckstrin-homology domain (PH domain)/Phosphotyrosine-binding domain (PTB)"/>
    <property type="match status" value="1"/>
</dbReference>
<proteinExistence type="predicted"/>
<evidence type="ECO:0000256" key="2">
    <source>
        <dbReference type="ARBA" id="ARBA00022692"/>
    </source>
</evidence>
<evidence type="ECO:0000259" key="7">
    <source>
        <dbReference type="PROSITE" id="PS51778"/>
    </source>
</evidence>
<dbReference type="InterPro" id="IPR004182">
    <property type="entry name" value="GRAM"/>
</dbReference>
<evidence type="ECO:0000256" key="6">
    <source>
        <dbReference type="SAM" id="Phobius"/>
    </source>
</evidence>
<sequence length="620" mass="70623">MASTVVAAAARSDVPPRQPVVDPSPSSSPDNAANRSDSFNSSPNHFSDAEIQLQTPDVLKSEEYRQLFRLPQEEVLIEDFNCALQENLLIQGHMYLFVNFICFYSNIFGYETKKIIPFPEVTSVRRAKTAGLFPNAIEILAGNKKYFFASFLSRDEAFRIINEGWSRQGNGAIAIMEQKESMSESSSQENGFVAVENVKSSDITDNGSLSTDLSKDTTLTSIVGDDPVSTADSEKQCSVKQVAEPELNNDAPSAASVSWKWNEEDIDAPSILEAYTCVADSVFPMKVEDFFRYLFSDDALNFLESFRQKCGDKDFRCSPWHPQEKFGYARELSFQHPIKIYLGAKFGGCHEVQKFRVYRNSHLVIETSQEVSDVPYADYFRVEGLWSVERDKDESKECCTLRVYVNVAFSKKTIWKGKIIQSTIEECRDAYATWINMAHEMLKQKNLEKQAQNGEINLDREVKTRESSEGSPEQSNPTKILATSNAFDAATHNVGSHLQGNFIEPSSVSLFKEFMTKFRSSLRSHSNLSLLLITIVALIFFIQQFSILVLLARPQHIHMNTPVDIMNRMNNEVTRSPSDIAWLEKRIHHLKDEMYMVESRLERMRYEHLLLKKQLKDLEH</sequence>
<dbReference type="SMART" id="SM00568">
    <property type="entry name" value="GRAM"/>
    <property type="match status" value="1"/>
</dbReference>
<reference evidence="8" key="3">
    <citation type="submission" date="2018-07" db="EMBL/GenBank/DDBJ databases">
        <title>WGS assembly of Glycine max.</title>
        <authorList>
            <person name="Schmutz J."/>
            <person name="Cannon S."/>
            <person name="Schlueter J."/>
            <person name="Ma J."/>
            <person name="Mitros T."/>
            <person name="Nelson W."/>
            <person name="Hyten D."/>
            <person name="Song Q."/>
            <person name="Thelen J."/>
            <person name="Cheng J."/>
            <person name="Xu D."/>
            <person name="Hellsten U."/>
            <person name="May G."/>
            <person name="Yu Y."/>
            <person name="Sakurai T."/>
            <person name="Umezawa T."/>
            <person name="Bhattacharyya M."/>
            <person name="Sandhu D."/>
            <person name="Valliyodan B."/>
            <person name="Lindquist E."/>
            <person name="Peto M."/>
            <person name="Grant D."/>
            <person name="Shu S."/>
            <person name="Goodstein D."/>
            <person name="Barry K."/>
            <person name="Futrell-Griggs M."/>
            <person name="Abernathy B."/>
            <person name="Du J."/>
            <person name="Tian Z."/>
            <person name="Zhu L."/>
            <person name="Gill N."/>
            <person name="Joshi T."/>
            <person name="Libault M."/>
            <person name="Sethuraman A."/>
            <person name="Zhang X."/>
            <person name="Shinozaki K."/>
            <person name="Nguyen H."/>
            <person name="Wing R."/>
            <person name="Cregan P."/>
            <person name="Specht J."/>
            <person name="Grimwood J."/>
            <person name="Rokhsar D."/>
            <person name="Stacey G."/>
            <person name="Shoemaker R."/>
            <person name="Jackson S."/>
        </authorList>
    </citation>
    <scope>NUCLEOTIDE SEQUENCE</scope>
    <source>
        <tissue evidence="8">Callus</tissue>
    </source>
</reference>
<evidence type="ECO:0000256" key="5">
    <source>
        <dbReference type="SAM" id="MobiDB-lite"/>
    </source>
</evidence>
<dbReference type="PANTHER" id="PTHR47666">
    <property type="entry name" value="PROTEIN VASCULAR ASSOCIATED DEATH 1, CHLOROPLASTIC"/>
    <property type="match status" value="1"/>
</dbReference>
<feature type="compositionally biased region" description="Polar residues" evidence="5">
    <location>
        <begin position="469"/>
        <end position="478"/>
    </location>
</feature>
<dbReference type="STRING" id="3847.I1LAF8"/>
<dbReference type="FunFam" id="2.30.29.30:FF:000008">
    <property type="entry name" value="GRAM domain containing 1B"/>
    <property type="match status" value="1"/>
</dbReference>